<dbReference type="GO" id="GO:0016020">
    <property type="term" value="C:membrane"/>
    <property type="evidence" value="ECO:0007669"/>
    <property type="project" value="UniProtKB-SubCell"/>
</dbReference>
<evidence type="ECO:0000313" key="6">
    <source>
        <dbReference type="EMBL" id="RVW62555.1"/>
    </source>
</evidence>
<dbReference type="AlphaFoldDB" id="A0A438FRI5"/>
<evidence type="ECO:0000313" key="7">
    <source>
        <dbReference type="Proteomes" id="UP000288805"/>
    </source>
</evidence>
<evidence type="ECO:0000256" key="2">
    <source>
        <dbReference type="ARBA" id="ARBA00022692"/>
    </source>
</evidence>
<dbReference type="PANTHER" id="PTHR21576:SF84">
    <property type="entry name" value="FAMILY PROTEIN, PUTATIVE, EXPRESSED-RELATED"/>
    <property type="match status" value="1"/>
</dbReference>
<sequence length="148" mass="16026">MVVAGMLPEGVVGLTRGAYPSMSSPVGGSWTWSKRWGPFRPHQRGHAPMGCAIDRSSNEFFWLLHDMACRVSEIAKPRCGTCVLYICIGANSQAFANTGSLVTCVKNFPESRGVVLGILKGYVGLSGAIITQLYHAFYGNDTKALFYS</sequence>
<comment type="subcellular location">
    <subcellularLocation>
        <location evidence="1">Membrane</location>
        <topology evidence="1">Multi-pass membrane protein</topology>
    </subcellularLocation>
</comment>
<gene>
    <name evidence="6" type="ORF">CK203_063150</name>
</gene>
<proteinExistence type="predicted"/>
<dbReference type="EMBL" id="QGNW01000768">
    <property type="protein sequence ID" value="RVW62555.1"/>
    <property type="molecule type" value="Genomic_DNA"/>
</dbReference>
<comment type="caution">
    <text evidence="6">The sequence shown here is derived from an EMBL/GenBank/DDBJ whole genome shotgun (WGS) entry which is preliminary data.</text>
</comment>
<keyword evidence="2" id="KW-0812">Transmembrane</keyword>
<evidence type="ECO:0000256" key="4">
    <source>
        <dbReference type="ARBA" id="ARBA00023136"/>
    </source>
</evidence>
<dbReference type="Proteomes" id="UP000288805">
    <property type="component" value="Unassembled WGS sequence"/>
</dbReference>
<protein>
    <recommendedName>
        <fullName evidence="5">Nodulin-like domain-containing protein</fullName>
    </recommendedName>
</protein>
<accession>A0A438FRI5</accession>
<keyword evidence="3" id="KW-1133">Transmembrane helix</keyword>
<dbReference type="InterPro" id="IPR010658">
    <property type="entry name" value="Nodulin-like"/>
</dbReference>
<evidence type="ECO:0000256" key="1">
    <source>
        <dbReference type="ARBA" id="ARBA00004141"/>
    </source>
</evidence>
<evidence type="ECO:0000256" key="3">
    <source>
        <dbReference type="ARBA" id="ARBA00022989"/>
    </source>
</evidence>
<reference evidence="6 7" key="1">
    <citation type="journal article" date="2018" name="PLoS Genet.">
        <title>Population sequencing reveals clonal diversity and ancestral inbreeding in the grapevine cultivar Chardonnay.</title>
        <authorList>
            <person name="Roach M.J."/>
            <person name="Johnson D.L."/>
            <person name="Bohlmann J."/>
            <person name="van Vuuren H.J."/>
            <person name="Jones S.J."/>
            <person name="Pretorius I.S."/>
            <person name="Schmidt S.A."/>
            <person name="Borneman A.R."/>
        </authorList>
    </citation>
    <scope>NUCLEOTIDE SEQUENCE [LARGE SCALE GENOMIC DNA]</scope>
    <source>
        <strain evidence="7">cv. Chardonnay</strain>
        <tissue evidence="6">Leaf</tissue>
    </source>
</reference>
<dbReference type="Pfam" id="PF06813">
    <property type="entry name" value="Nodulin-like"/>
    <property type="match status" value="1"/>
</dbReference>
<name>A0A438FRI5_VITVI</name>
<evidence type="ECO:0000259" key="5">
    <source>
        <dbReference type="Pfam" id="PF06813"/>
    </source>
</evidence>
<feature type="domain" description="Nodulin-like" evidence="5">
    <location>
        <begin position="73"/>
        <end position="145"/>
    </location>
</feature>
<dbReference type="PANTHER" id="PTHR21576">
    <property type="entry name" value="UNCHARACTERIZED NODULIN-LIKE PROTEIN"/>
    <property type="match status" value="1"/>
</dbReference>
<keyword evidence="4" id="KW-0472">Membrane</keyword>
<organism evidence="6 7">
    <name type="scientific">Vitis vinifera</name>
    <name type="common">Grape</name>
    <dbReference type="NCBI Taxonomy" id="29760"/>
    <lineage>
        <taxon>Eukaryota</taxon>
        <taxon>Viridiplantae</taxon>
        <taxon>Streptophyta</taxon>
        <taxon>Embryophyta</taxon>
        <taxon>Tracheophyta</taxon>
        <taxon>Spermatophyta</taxon>
        <taxon>Magnoliopsida</taxon>
        <taxon>eudicotyledons</taxon>
        <taxon>Gunneridae</taxon>
        <taxon>Pentapetalae</taxon>
        <taxon>rosids</taxon>
        <taxon>Vitales</taxon>
        <taxon>Vitaceae</taxon>
        <taxon>Viteae</taxon>
        <taxon>Vitis</taxon>
    </lineage>
</organism>